<protein>
    <submittedName>
        <fullName evidence="6">TetR/AcrR family transcriptional regulator</fullName>
    </submittedName>
</protein>
<sequence>MNAQDKRFQSQPTPRQQCGLVRRLSTVRTISSLTQPRRGGSLLNMFTEHVQSRAEQRDATQRKVLATAEKLFREQGFESTTVRQIATDAGVSSGTVMSVGDKDGLLVAVFDDRIAAVHANRKSLTRRPSHANAPKAIVKLFEPFLTYFAEDPALSRRYASIIVRGDHTSSIFGDLAEILVGEIESALLHVGVGESDAARNARTIYFAYLGIVLSGNNQALGHRSVPDQLRDVIECVIAPTRQGE</sequence>
<dbReference type="AlphaFoldDB" id="A0AAE5AAT9"/>
<dbReference type="GO" id="GO:0000976">
    <property type="term" value="F:transcription cis-regulatory region binding"/>
    <property type="evidence" value="ECO:0007669"/>
    <property type="project" value="TreeGrafter"/>
</dbReference>
<keyword evidence="1" id="KW-0805">Transcription regulation</keyword>
<dbReference type="InterPro" id="IPR001647">
    <property type="entry name" value="HTH_TetR"/>
</dbReference>
<dbReference type="GO" id="GO:0003700">
    <property type="term" value="F:DNA-binding transcription factor activity"/>
    <property type="evidence" value="ECO:0007669"/>
    <property type="project" value="TreeGrafter"/>
</dbReference>
<evidence type="ECO:0000313" key="6">
    <source>
        <dbReference type="EMBL" id="MDV7289513.1"/>
    </source>
</evidence>
<dbReference type="EMBL" id="JAWLVV010000003">
    <property type="protein sequence ID" value="MDV7289513.1"/>
    <property type="molecule type" value="Genomic_DNA"/>
</dbReference>
<dbReference type="Gene3D" id="1.10.357.10">
    <property type="entry name" value="Tetracycline Repressor, domain 2"/>
    <property type="match status" value="1"/>
</dbReference>
<organism evidence="6 7">
    <name type="scientific">Mycolicibacterium fortuitum</name>
    <name type="common">Mycobacterium fortuitum</name>
    <dbReference type="NCBI Taxonomy" id="1766"/>
    <lineage>
        <taxon>Bacteria</taxon>
        <taxon>Bacillati</taxon>
        <taxon>Actinomycetota</taxon>
        <taxon>Actinomycetes</taxon>
        <taxon>Mycobacteriales</taxon>
        <taxon>Mycobacteriaceae</taxon>
        <taxon>Mycolicibacterium</taxon>
    </lineage>
</organism>
<dbReference type="PANTHER" id="PTHR30055:SF234">
    <property type="entry name" value="HTH-TYPE TRANSCRIPTIONAL REGULATOR BETI"/>
    <property type="match status" value="1"/>
</dbReference>
<evidence type="ECO:0000256" key="4">
    <source>
        <dbReference type="PROSITE-ProRule" id="PRU00335"/>
    </source>
</evidence>
<dbReference type="SUPFAM" id="SSF46689">
    <property type="entry name" value="Homeodomain-like"/>
    <property type="match status" value="1"/>
</dbReference>
<evidence type="ECO:0000259" key="5">
    <source>
        <dbReference type="PROSITE" id="PS50977"/>
    </source>
</evidence>
<dbReference type="Pfam" id="PF00440">
    <property type="entry name" value="TetR_N"/>
    <property type="match status" value="1"/>
</dbReference>
<dbReference type="RefSeq" id="WP_234790333.1">
    <property type="nucleotide sequence ID" value="NZ_JACKTK010000068.1"/>
</dbReference>
<dbReference type="Proteomes" id="UP001186041">
    <property type="component" value="Unassembled WGS sequence"/>
</dbReference>
<dbReference type="InterPro" id="IPR050109">
    <property type="entry name" value="HTH-type_TetR-like_transc_reg"/>
</dbReference>
<keyword evidence="2 4" id="KW-0238">DNA-binding</keyword>
<name>A0AAE5AAT9_MYCFO</name>
<evidence type="ECO:0000256" key="1">
    <source>
        <dbReference type="ARBA" id="ARBA00023015"/>
    </source>
</evidence>
<dbReference type="InterPro" id="IPR009057">
    <property type="entry name" value="Homeodomain-like_sf"/>
</dbReference>
<dbReference type="PROSITE" id="PS50977">
    <property type="entry name" value="HTH_TETR_2"/>
    <property type="match status" value="1"/>
</dbReference>
<proteinExistence type="predicted"/>
<feature type="DNA-binding region" description="H-T-H motif" evidence="4">
    <location>
        <begin position="81"/>
        <end position="100"/>
    </location>
</feature>
<dbReference type="PANTHER" id="PTHR30055">
    <property type="entry name" value="HTH-TYPE TRANSCRIPTIONAL REGULATOR RUTR"/>
    <property type="match status" value="1"/>
</dbReference>
<reference evidence="6" key="1">
    <citation type="submission" date="2023-10" db="EMBL/GenBank/DDBJ databases">
        <title>Mycolicibacterium fortuitum clinical isolates causing pulmonary infections in humans.</title>
        <authorList>
            <person name="Mejia-Ponce P.M."/>
            <person name="Zenteno-Cuevas R."/>
            <person name="Licona-Cassani C."/>
        </authorList>
    </citation>
    <scope>NUCLEOTIDE SEQUENCE</scope>
    <source>
        <strain evidence="6">M8</strain>
    </source>
</reference>
<keyword evidence="3" id="KW-0804">Transcription</keyword>
<accession>A0AAE5AAT9</accession>
<comment type="caution">
    <text evidence="6">The sequence shown here is derived from an EMBL/GenBank/DDBJ whole genome shotgun (WGS) entry which is preliminary data.</text>
</comment>
<gene>
    <name evidence="6" type="ORF">R4485_05005</name>
</gene>
<evidence type="ECO:0000256" key="3">
    <source>
        <dbReference type="ARBA" id="ARBA00023163"/>
    </source>
</evidence>
<evidence type="ECO:0000256" key="2">
    <source>
        <dbReference type="ARBA" id="ARBA00023125"/>
    </source>
</evidence>
<feature type="domain" description="HTH tetR-type" evidence="5">
    <location>
        <begin position="58"/>
        <end position="118"/>
    </location>
</feature>
<evidence type="ECO:0000313" key="7">
    <source>
        <dbReference type="Proteomes" id="UP001186041"/>
    </source>
</evidence>